<dbReference type="EC" id="3.2.1.183" evidence="2"/>
<comment type="caution">
    <text evidence="2">The sequence shown here is derived from an EMBL/GenBank/DDBJ whole genome shotgun (WGS) entry which is preliminary data.</text>
</comment>
<gene>
    <name evidence="2" type="primary">neuC</name>
    <name evidence="2" type="ORF">Q2362_00145</name>
</gene>
<organism evidence="2 3">
    <name type="scientific">Campylobacter magnus</name>
    <dbReference type="NCBI Taxonomy" id="3026462"/>
    <lineage>
        <taxon>Bacteria</taxon>
        <taxon>Pseudomonadati</taxon>
        <taxon>Campylobacterota</taxon>
        <taxon>Epsilonproteobacteria</taxon>
        <taxon>Campylobacterales</taxon>
        <taxon>Campylobacteraceae</taxon>
        <taxon>Campylobacter</taxon>
    </lineage>
</organism>
<dbReference type="PANTHER" id="PTHR43174">
    <property type="entry name" value="UDP-N-ACETYLGLUCOSAMINE 2-EPIMERASE"/>
    <property type="match status" value="1"/>
</dbReference>
<dbReference type="InterPro" id="IPR020004">
    <property type="entry name" value="UDP-GlcNAc_Epase"/>
</dbReference>
<name>A0ABT8T8F5_9BACT</name>
<dbReference type="EMBL" id="JAULJQ010000001">
    <property type="protein sequence ID" value="MDO2408506.1"/>
    <property type="molecule type" value="Genomic_DNA"/>
</dbReference>
<dbReference type="InterPro" id="IPR003331">
    <property type="entry name" value="UDP_GlcNAc_Epimerase_2_dom"/>
</dbReference>
<dbReference type="PANTHER" id="PTHR43174:SF3">
    <property type="entry name" value="UDP-N-ACETYLGLUCOSAMINE 2-EPIMERASE"/>
    <property type="match status" value="1"/>
</dbReference>
<protein>
    <submittedName>
        <fullName evidence="2">UDP-N-acetylglucosamine 2-epimerase</fullName>
        <ecNumber evidence="2">3.2.1.183</ecNumber>
    </submittedName>
</protein>
<dbReference type="GO" id="GO:0016798">
    <property type="term" value="F:hydrolase activity, acting on glycosyl bonds"/>
    <property type="evidence" value="ECO:0007669"/>
    <property type="project" value="UniProtKB-KW"/>
</dbReference>
<dbReference type="NCBIfam" id="TIGR03568">
    <property type="entry name" value="NeuC_NnaA"/>
    <property type="match status" value="1"/>
</dbReference>
<dbReference type="SUPFAM" id="SSF53756">
    <property type="entry name" value="UDP-Glycosyltransferase/glycogen phosphorylase"/>
    <property type="match status" value="1"/>
</dbReference>
<dbReference type="InterPro" id="IPR029767">
    <property type="entry name" value="WecB-like"/>
</dbReference>
<keyword evidence="2" id="KW-0326">Glycosidase</keyword>
<keyword evidence="3" id="KW-1185">Reference proteome</keyword>
<dbReference type="Pfam" id="PF02350">
    <property type="entry name" value="Epimerase_2"/>
    <property type="match status" value="1"/>
</dbReference>
<feature type="domain" description="UDP-N-acetylglucosamine 2-epimerase" evidence="1">
    <location>
        <begin position="23"/>
        <end position="369"/>
    </location>
</feature>
<keyword evidence="2" id="KW-0378">Hydrolase</keyword>
<dbReference type="Gene3D" id="3.40.50.2000">
    <property type="entry name" value="Glycogen Phosphorylase B"/>
    <property type="match status" value="2"/>
</dbReference>
<reference evidence="2 3" key="1">
    <citation type="submission" date="2023-06" db="EMBL/GenBank/DDBJ databases">
        <title>Campylobacter magnum sp. nov., isolated from cecal contents of domestic pigs (Sus scrofa domesticus).</title>
        <authorList>
            <person name="Papic B."/>
            <person name="Gruntar I."/>
        </authorList>
    </citation>
    <scope>NUCLEOTIDE SEQUENCE [LARGE SCALE GENOMIC DNA]</scope>
    <source>
        <strain evidence="3">34484-21</strain>
    </source>
</reference>
<evidence type="ECO:0000259" key="1">
    <source>
        <dbReference type="Pfam" id="PF02350"/>
    </source>
</evidence>
<dbReference type="RefSeq" id="WP_302243216.1">
    <property type="nucleotide sequence ID" value="NZ_JAULJQ010000001.1"/>
</dbReference>
<accession>A0ABT8T8F5</accession>
<evidence type="ECO:0000313" key="3">
    <source>
        <dbReference type="Proteomes" id="UP001171111"/>
    </source>
</evidence>
<dbReference type="CDD" id="cd03786">
    <property type="entry name" value="GTB_UDP-GlcNAc_2-Epimerase"/>
    <property type="match status" value="1"/>
</dbReference>
<proteinExistence type="predicted"/>
<dbReference type="Proteomes" id="UP001171111">
    <property type="component" value="Unassembled WGS sequence"/>
</dbReference>
<sequence>MKRKICVVSTSRADYGLLFWLLKEIEKSRFLELSLVLSGSHLEERLGLTYKEVQRDFKHFYKVPLGLENDDETALCLAFSAGVAGFSKVLEQIKPDIMVLLGDRYEMLSAGIAGMLRAVPLAHIHGGESTQGAIDEGIRHALTKMSHIHFCATSLYKRRIIQLGENPARVYNVGGLGVENIKRLELLGKKDFENSLGFRLGKKNILVTFHPQTIEKKSASKEFSQILNALDSLKDTHFIFTGANADNGGKIINEMAQSYCRKNPKKAVFVMSLGQLRYLSAIKHADIVLGNSSSGISEAPSLKKATINIGNRQKGRIKAASIIDCACEKSKILKAIKKAYSKDFQAKLKSVKNPYDSGFASKKIIKVLENIKLNGILKKKFYDLDAKCIK</sequence>
<evidence type="ECO:0000313" key="2">
    <source>
        <dbReference type="EMBL" id="MDO2408506.1"/>
    </source>
</evidence>